<evidence type="ECO:0000313" key="2">
    <source>
        <dbReference type="EMBL" id="OXA40080.1"/>
    </source>
</evidence>
<evidence type="ECO:0000313" key="3">
    <source>
        <dbReference type="Proteomes" id="UP000198287"/>
    </source>
</evidence>
<sequence>MNSKNESLKEAVFRLFPPSGPYSTEEEEAIKEFYNLVDDDTDLQEWKKYAPESVVIFCLRVCQLEVRSIYRVAMVNFPDLFARLNPKAMPSIADRGIFQIMKRNKEDEGPAVLVLRINRWDPSKAILDDVLFFTFILYVFAARLSPEMQRAGILSIVDMRGLRLAHVRHLSTMDLVKKAALISLKVPIKLSTRIVKGCVLVNSNALVVRTFHAFKWLIPKKLRKKIELTQSDMSYITNLKDPSTLPVEFGGVIDDTEAYIEDLANNLMSDKKLVPAMQHLQHEILRHNGYLKIN</sequence>
<dbReference type="CDD" id="cd00170">
    <property type="entry name" value="SEC14"/>
    <property type="match status" value="1"/>
</dbReference>
<dbReference type="Gene3D" id="1.20.5.1200">
    <property type="entry name" value="Alpha-tocopherol transfer"/>
    <property type="match status" value="1"/>
</dbReference>
<feature type="domain" description="CRAL-TRIO" evidence="1">
    <location>
        <begin position="88"/>
        <end position="257"/>
    </location>
</feature>
<dbReference type="InterPro" id="IPR001251">
    <property type="entry name" value="CRAL-TRIO_dom"/>
</dbReference>
<protein>
    <submittedName>
        <fullName evidence="2">Alpha-tocopherol transfer protein</fullName>
    </submittedName>
</protein>
<comment type="caution">
    <text evidence="2">The sequence shown here is derived from an EMBL/GenBank/DDBJ whole genome shotgun (WGS) entry which is preliminary data.</text>
</comment>
<dbReference type="PANTHER" id="PTHR10174">
    <property type="entry name" value="ALPHA-TOCOPHEROL TRANSFER PROTEIN-RELATED"/>
    <property type="match status" value="1"/>
</dbReference>
<proteinExistence type="predicted"/>
<dbReference type="EMBL" id="LNIX01000035">
    <property type="protein sequence ID" value="OXA40080.1"/>
    <property type="molecule type" value="Genomic_DNA"/>
</dbReference>
<organism evidence="2 3">
    <name type="scientific">Folsomia candida</name>
    <name type="common">Springtail</name>
    <dbReference type="NCBI Taxonomy" id="158441"/>
    <lineage>
        <taxon>Eukaryota</taxon>
        <taxon>Metazoa</taxon>
        <taxon>Ecdysozoa</taxon>
        <taxon>Arthropoda</taxon>
        <taxon>Hexapoda</taxon>
        <taxon>Collembola</taxon>
        <taxon>Entomobryomorpha</taxon>
        <taxon>Isotomoidea</taxon>
        <taxon>Isotomidae</taxon>
        <taxon>Proisotominae</taxon>
        <taxon>Folsomia</taxon>
    </lineage>
</organism>
<dbReference type="Pfam" id="PF00650">
    <property type="entry name" value="CRAL_TRIO"/>
    <property type="match status" value="1"/>
</dbReference>
<evidence type="ECO:0000259" key="1">
    <source>
        <dbReference type="PROSITE" id="PS50191"/>
    </source>
</evidence>
<dbReference type="InterPro" id="IPR036865">
    <property type="entry name" value="CRAL-TRIO_dom_sf"/>
</dbReference>
<gene>
    <name evidence="2" type="ORF">Fcan01_25185</name>
</gene>
<dbReference type="GO" id="GO:0016020">
    <property type="term" value="C:membrane"/>
    <property type="evidence" value="ECO:0007669"/>
    <property type="project" value="TreeGrafter"/>
</dbReference>
<name>A0A226D4T4_FOLCA</name>
<dbReference type="AlphaFoldDB" id="A0A226D4T4"/>
<dbReference type="Proteomes" id="UP000198287">
    <property type="component" value="Unassembled WGS sequence"/>
</dbReference>
<accession>A0A226D4T4</accession>
<dbReference type="PANTHER" id="PTHR10174:SF130">
    <property type="entry name" value="ALPHA-TOCOPHEROL TRANSFER PROTEIN-LIKE"/>
    <property type="match status" value="1"/>
</dbReference>
<dbReference type="SUPFAM" id="SSF52087">
    <property type="entry name" value="CRAL/TRIO domain"/>
    <property type="match status" value="1"/>
</dbReference>
<dbReference type="Gene3D" id="3.40.525.10">
    <property type="entry name" value="CRAL-TRIO lipid binding domain"/>
    <property type="match status" value="1"/>
</dbReference>
<dbReference type="PROSITE" id="PS50191">
    <property type="entry name" value="CRAL_TRIO"/>
    <property type="match status" value="1"/>
</dbReference>
<dbReference type="GO" id="GO:1902936">
    <property type="term" value="F:phosphatidylinositol bisphosphate binding"/>
    <property type="evidence" value="ECO:0007669"/>
    <property type="project" value="TreeGrafter"/>
</dbReference>
<reference evidence="2 3" key="1">
    <citation type="submission" date="2015-12" db="EMBL/GenBank/DDBJ databases">
        <title>The genome of Folsomia candida.</title>
        <authorList>
            <person name="Faddeeva A."/>
            <person name="Derks M.F."/>
            <person name="Anvar Y."/>
            <person name="Smit S."/>
            <person name="Van Straalen N."/>
            <person name="Roelofs D."/>
        </authorList>
    </citation>
    <scope>NUCLEOTIDE SEQUENCE [LARGE SCALE GENOMIC DNA]</scope>
    <source>
        <strain evidence="2 3">VU population</strain>
        <tissue evidence="2">Whole body</tissue>
    </source>
</reference>
<keyword evidence="3" id="KW-1185">Reference proteome</keyword>
<dbReference type="OrthoDB" id="6682367at2759"/>